<dbReference type="InterPro" id="IPR051552">
    <property type="entry name" value="HptR"/>
</dbReference>
<keyword evidence="7" id="KW-0804">Transcription</keyword>
<name>A0A7X0SRT8_9BACL</name>
<evidence type="ECO:0000259" key="10">
    <source>
        <dbReference type="PROSITE" id="PS50110"/>
    </source>
</evidence>
<dbReference type="Gene3D" id="1.10.10.60">
    <property type="entry name" value="Homeodomain-like"/>
    <property type="match status" value="2"/>
</dbReference>
<sequence length="410" mass="46572">MYTLLIVEDENKTREALMEYVPWEKWGVSELLEAGNGQEALKIAREMEPDIVITDIRMPVMDGVELSGHLCTELPDTAIIMLSAYSELNYLKSAMRTKSVDYLLKPVDMAELEQAVQSAIRRIEESESRRRDRDVLDRNLPLLQEQFLLSLIGGEHEPDKELASLCASLGIPAEEDRRWQAVVFRFADEREGRMARLTPVVRKELKAALHHAFKAFDCRYVLTAWEPEWMVAVGEFPKTGTFPDLEDASIEFVKAARDYFGCQVTAKRSKAGEPLERIGESLKQMVKIGTAKPDAESPSERNAQLVEAIKTYIERHYADETMTVNDIAEGLSYTSAHLCMTFKKVTGITINHFANLLRIRKAKALLAETDMKIVEVALKVGYSNENYFSKVFRKYENVSPSEYKSGRASR</sequence>
<dbReference type="PROSITE" id="PS00041">
    <property type="entry name" value="HTH_ARAC_FAMILY_1"/>
    <property type="match status" value="1"/>
</dbReference>
<dbReference type="GO" id="GO:0005737">
    <property type="term" value="C:cytoplasm"/>
    <property type="evidence" value="ECO:0007669"/>
    <property type="project" value="UniProtKB-SubCell"/>
</dbReference>
<dbReference type="Proteomes" id="UP000564644">
    <property type="component" value="Unassembled WGS sequence"/>
</dbReference>
<dbReference type="PRINTS" id="PR00032">
    <property type="entry name" value="HTHARAC"/>
</dbReference>
<dbReference type="GO" id="GO:0003700">
    <property type="term" value="F:DNA-binding transcription factor activity"/>
    <property type="evidence" value="ECO:0007669"/>
    <property type="project" value="InterPro"/>
</dbReference>
<dbReference type="InterPro" id="IPR020449">
    <property type="entry name" value="Tscrpt_reg_AraC-type_HTH"/>
</dbReference>
<evidence type="ECO:0000259" key="9">
    <source>
        <dbReference type="PROSITE" id="PS01124"/>
    </source>
</evidence>
<evidence type="ECO:0000313" key="11">
    <source>
        <dbReference type="EMBL" id="MBB6734786.1"/>
    </source>
</evidence>
<dbReference type="AlphaFoldDB" id="A0A7X0SRT8"/>
<dbReference type="SUPFAM" id="SSF46689">
    <property type="entry name" value="Homeodomain-like"/>
    <property type="match status" value="2"/>
</dbReference>
<keyword evidence="6" id="KW-0238">DNA-binding</keyword>
<keyword evidence="3 8" id="KW-0597">Phosphoprotein</keyword>
<dbReference type="InterPro" id="IPR001789">
    <property type="entry name" value="Sig_transdc_resp-reg_receiver"/>
</dbReference>
<dbReference type="InterPro" id="IPR011006">
    <property type="entry name" value="CheY-like_superfamily"/>
</dbReference>
<dbReference type="PANTHER" id="PTHR42713:SF3">
    <property type="entry name" value="TRANSCRIPTIONAL REGULATORY PROTEIN HPTR"/>
    <property type="match status" value="1"/>
</dbReference>
<evidence type="ECO:0000256" key="1">
    <source>
        <dbReference type="ARBA" id="ARBA00004496"/>
    </source>
</evidence>
<keyword evidence="12" id="KW-1185">Reference proteome</keyword>
<feature type="domain" description="Response regulatory" evidence="10">
    <location>
        <begin position="3"/>
        <end position="120"/>
    </location>
</feature>
<gene>
    <name evidence="11" type="ORF">H7C18_28055</name>
</gene>
<dbReference type="SMART" id="SM00342">
    <property type="entry name" value="HTH_ARAC"/>
    <property type="match status" value="1"/>
</dbReference>
<dbReference type="InterPro" id="IPR018060">
    <property type="entry name" value="HTH_AraC"/>
</dbReference>
<comment type="caution">
    <text evidence="11">The sequence shown here is derived from an EMBL/GenBank/DDBJ whole genome shotgun (WGS) entry which is preliminary data.</text>
</comment>
<comment type="subcellular location">
    <subcellularLocation>
        <location evidence="1">Cytoplasm</location>
    </subcellularLocation>
</comment>
<dbReference type="Gene3D" id="3.40.50.2300">
    <property type="match status" value="1"/>
</dbReference>
<dbReference type="PROSITE" id="PS50110">
    <property type="entry name" value="RESPONSE_REGULATORY"/>
    <property type="match status" value="1"/>
</dbReference>
<evidence type="ECO:0000256" key="2">
    <source>
        <dbReference type="ARBA" id="ARBA00022490"/>
    </source>
</evidence>
<keyword evidence="4" id="KW-0902">Two-component regulatory system</keyword>
<keyword evidence="5" id="KW-0805">Transcription regulation</keyword>
<accession>A0A7X0SRT8</accession>
<evidence type="ECO:0000256" key="6">
    <source>
        <dbReference type="ARBA" id="ARBA00023125"/>
    </source>
</evidence>
<reference evidence="11 12" key="1">
    <citation type="submission" date="2020-08" db="EMBL/GenBank/DDBJ databases">
        <title>Cohnella phylogeny.</title>
        <authorList>
            <person name="Dunlap C."/>
        </authorList>
    </citation>
    <scope>NUCLEOTIDE SEQUENCE [LARGE SCALE GENOMIC DNA]</scope>
    <source>
        <strain evidence="11 12">CBP 2801</strain>
    </source>
</reference>
<feature type="domain" description="HTH araC/xylS-type" evidence="9">
    <location>
        <begin position="307"/>
        <end position="406"/>
    </location>
</feature>
<evidence type="ECO:0000256" key="4">
    <source>
        <dbReference type="ARBA" id="ARBA00023012"/>
    </source>
</evidence>
<organism evidence="11 12">
    <name type="scientific">Cohnella zeiphila</name>
    <dbReference type="NCBI Taxonomy" id="2761120"/>
    <lineage>
        <taxon>Bacteria</taxon>
        <taxon>Bacillati</taxon>
        <taxon>Bacillota</taxon>
        <taxon>Bacilli</taxon>
        <taxon>Bacillales</taxon>
        <taxon>Paenibacillaceae</taxon>
        <taxon>Cohnella</taxon>
    </lineage>
</organism>
<dbReference type="InterPro" id="IPR009057">
    <property type="entry name" value="Homeodomain-like_sf"/>
</dbReference>
<dbReference type="GO" id="GO:0043565">
    <property type="term" value="F:sequence-specific DNA binding"/>
    <property type="evidence" value="ECO:0007669"/>
    <property type="project" value="InterPro"/>
</dbReference>
<dbReference type="Pfam" id="PF00072">
    <property type="entry name" value="Response_reg"/>
    <property type="match status" value="1"/>
</dbReference>
<proteinExistence type="predicted"/>
<evidence type="ECO:0000256" key="8">
    <source>
        <dbReference type="PROSITE-ProRule" id="PRU00169"/>
    </source>
</evidence>
<dbReference type="RefSeq" id="WP_185132433.1">
    <property type="nucleotide sequence ID" value="NZ_JACJVO010000036.1"/>
</dbReference>
<dbReference type="Pfam" id="PF12833">
    <property type="entry name" value="HTH_18"/>
    <property type="match status" value="1"/>
</dbReference>
<dbReference type="PROSITE" id="PS01124">
    <property type="entry name" value="HTH_ARAC_FAMILY_2"/>
    <property type="match status" value="1"/>
</dbReference>
<dbReference type="InterPro" id="IPR018062">
    <property type="entry name" value="HTH_AraC-typ_CS"/>
</dbReference>
<dbReference type="SUPFAM" id="SSF52172">
    <property type="entry name" value="CheY-like"/>
    <property type="match status" value="1"/>
</dbReference>
<dbReference type="CDD" id="cd17536">
    <property type="entry name" value="REC_YesN-like"/>
    <property type="match status" value="1"/>
</dbReference>
<evidence type="ECO:0000256" key="3">
    <source>
        <dbReference type="ARBA" id="ARBA00022553"/>
    </source>
</evidence>
<evidence type="ECO:0000313" key="12">
    <source>
        <dbReference type="Proteomes" id="UP000564644"/>
    </source>
</evidence>
<protein>
    <submittedName>
        <fullName evidence="11">Response regulator</fullName>
    </submittedName>
</protein>
<evidence type="ECO:0000256" key="5">
    <source>
        <dbReference type="ARBA" id="ARBA00023015"/>
    </source>
</evidence>
<evidence type="ECO:0000256" key="7">
    <source>
        <dbReference type="ARBA" id="ARBA00023163"/>
    </source>
</evidence>
<dbReference type="PANTHER" id="PTHR42713">
    <property type="entry name" value="HISTIDINE KINASE-RELATED"/>
    <property type="match status" value="1"/>
</dbReference>
<dbReference type="EMBL" id="JACJVO010000036">
    <property type="protein sequence ID" value="MBB6734786.1"/>
    <property type="molecule type" value="Genomic_DNA"/>
</dbReference>
<dbReference type="GO" id="GO:0000160">
    <property type="term" value="P:phosphorelay signal transduction system"/>
    <property type="evidence" value="ECO:0007669"/>
    <property type="project" value="UniProtKB-KW"/>
</dbReference>
<feature type="modified residue" description="4-aspartylphosphate" evidence="8">
    <location>
        <position position="55"/>
    </location>
</feature>
<keyword evidence="2" id="KW-0963">Cytoplasm</keyword>
<dbReference type="SMART" id="SM00448">
    <property type="entry name" value="REC"/>
    <property type="match status" value="1"/>
</dbReference>